<proteinExistence type="predicted"/>
<reference evidence="1" key="1">
    <citation type="submission" date="2018-04" db="EMBL/GenBank/DDBJ databases">
        <title>Transcriptome assembly of Sipha flava.</title>
        <authorList>
            <person name="Scully E.D."/>
            <person name="Geib S.M."/>
            <person name="Palmer N.A."/>
            <person name="Koch K."/>
            <person name="Bradshaw J."/>
            <person name="Heng-Moss T."/>
            <person name="Sarath G."/>
        </authorList>
    </citation>
    <scope>NUCLEOTIDE SEQUENCE</scope>
</reference>
<organism evidence="1">
    <name type="scientific">Sipha flava</name>
    <name type="common">yellow sugarcane aphid</name>
    <dbReference type="NCBI Taxonomy" id="143950"/>
    <lineage>
        <taxon>Eukaryota</taxon>
        <taxon>Metazoa</taxon>
        <taxon>Ecdysozoa</taxon>
        <taxon>Arthropoda</taxon>
        <taxon>Hexapoda</taxon>
        <taxon>Insecta</taxon>
        <taxon>Pterygota</taxon>
        <taxon>Neoptera</taxon>
        <taxon>Paraneoptera</taxon>
        <taxon>Hemiptera</taxon>
        <taxon>Sternorrhyncha</taxon>
        <taxon>Aphidomorpha</taxon>
        <taxon>Aphidoidea</taxon>
        <taxon>Aphididae</taxon>
        <taxon>Sipha</taxon>
    </lineage>
</organism>
<name>A0A2S2R3R5_9HEMI</name>
<accession>A0A2S2R3R5</accession>
<gene>
    <name evidence="1" type="ORF">g.142819</name>
</gene>
<sequence>MRFNLMGFYLQQQPQGSPPPPHYRQHAATVERCRRRAPVYCSWAHQVLHKPTRYFVTGSLDHMWSCAAAAQSICSGKISVFNSRASVLDVLITILSIWKNK</sequence>
<protein>
    <submittedName>
        <fullName evidence="1">Uncharacterized protein</fullName>
    </submittedName>
</protein>
<evidence type="ECO:0000313" key="1">
    <source>
        <dbReference type="EMBL" id="MBY84656.1"/>
    </source>
</evidence>
<dbReference type="AlphaFoldDB" id="A0A2S2R3R5"/>
<dbReference type="EMBL" id="GGMS01015453">
    <property type="protein sequence ID" value="MBY84656.1"/>
    <property type="molecule type" value="Transcribed_RNA"/>
</dbReference>